<feature type="domain" description="C2H2-type" evidence="1">
    <location>
        <begin position="101"/>
        <end position="125"/>
    </location>
</feature>
<dbReference type="InterPro" id="IPR013087">
    <property type="entry name" value="Znf_C2H2_type"/>
</dbReference>
<evidence type="ECO:0000313" key="2">
    <source>
        <dbReference type="EMBL" id="EPA04472.1"/>
    </source>
</evidence>
<organism evidence="2 3">
    <name type="scientific">Candidatus Nitrosarchaeum limnium BG20</name>
    <dbReference type="NCBI Taxonomy" id="859192"/>
    <lineage>
        <taxon>Archaea</taxon>
        <taxon>Nitrososphaerota</taxon>
        <taxon>Nitrososphaeria</taxon>
        <taxon>Nitrosopumilales</taxon>
        <taxon>Nitrosopumilaceae</taxon>
        <taxon>Nitrosarchaeum</taxon>
    </lineage>
</organism>
<dbReference type="Proteomes" id="UP000014065">
    <property type="component" value="Unassembled WGS sequence"/>
</dbReference>
<keyword evidence="3" id="KW-1185">Reference proteome</keyword>
<comment type="caution">
    <text evidence="2">The sequence shown here is derived from an EMBL/GenBank/DDBJ whole genome shotgun (WGS) entry which is preliminary data.</text>
</comment>
<dbReference type="PROSITE" id="PS50157">
    <property type="entry name" value="ZINC_FINGER_C2H2_2"/>
    <property type="match status" value="1"/>
</dbReference>
<dbReference type="AlphaFoldDB" id="S2EI85"/>
<protein>
    <submittedName>
        <fullName evidence="2">Zinc finger, C2H2 type</fullName>
    </submittedName>
</protein>
<dbReference type="SMART" id="SM00355">
    <property type="entry name" value="ZnF_C2H2"/>
    <property type="match status" value="1"/>
</dbReference>
<proteinExistence type="predicted"/>
<evidence type="ECO:0000259" key="1">
    <source>
        <dbReference type="PROSITE" id="PS50157"/>
    </source>
</evidence>
<reference evidence="2 3" key="1">
    <citation type="journal article" date="2012" name="J. Bacteriol.">
        <title>Genome Sequence of "Candidatus Nitrosoarchaeum limnia" BG20, a Low-Salinity Ammonia-Oxidizing Archaeon from the San Francisco Bay Estuary.</title>
        <authorList>
            <person name="Mosier A.C."/>
            <person name="Allen E.E."/>
            <person name="Kim M."/>
            <person name="Ferriera S."/>
            <person name="Francis C.A."/>
        </authorList>
    </citation>
    <scope>NUCLEOTIDE SEQUENCE [LARGE SCALE GENOMIC DNA]</scope>
    <source>
        <strain evidence="2 3">BG20</strain>
    </source>
</reference>
<sequence length="125" mass="13984">MKNSMITIDCRDVLSIKSELVVYVSDQVAAIPTLKINEFMLSSLNDDAIDKNMVITAIKEFLDSIGESRNFAVISNNNVISIKSVTGKVIERNPTMSTGFFSCTHCGFVTSYEVELQNHMKIHYL</sequence>
<gene>
    <name evidence="2" type="ORF">BG20_I1012</name>
</gene>
<evidence type="ECO:0000313" key="3">
    <source>
        <dbReference type="Proteomes" id="UP000014065"/>
    </source>
</evidence>
<name>S2EI85_9ARCH</name>
<dbReference type="EMBL" id="AHJG01000294">
    <property type="protein sequence ID" value="EPA04472.1"/>
    <property type="molecule type" value="Genomic_DNA"/>
</dbReference>
<accession>S2EI85</accession>